<evidence type="ECO:0000313" key="3">
    <source>
        <dbReference type="Proteomes" id="UP001152755"/>
    </source>
</evidence>
<keyword evidence="3" id="KW-1185">Reference proteome</keyword>
<name>A0A9X4M066_9ACTN</name>
<evidence type="ECO:0000256" key="1">
    <source>
        <dbReference type="SAM" id="SignalP"/>
    </source>
</evidence>
<keyword evidence="1" id="KW-0732">Signal</keyword>
<comment type="caution">
    <text evidence="2">The sequence shown here is derived from an EMBL/GenBank/DDBJ whole genome shotgun (WGS) entry which is preliminary data.</text>
</comment>
<gene>
    <name evidence="2" type="ORF">NVS88_07575</name>
</gene>
<dbReference type="InterPro" id="IPR006311">
    <property type="entry name" value="TAT_signal"/>
</dbReference>
<dbReference type="PROSITE" id="PS51318">
    <property type="entry name" value="TAT"/>
    <property type="match status" value="1"/>
</dbReference>
<feature type="chain" id="PRO_5040788888" description="HNH endonuclease" evidence="1">
    <location>
        <begin position="22"/>
        <end position="222"/>
    </location>
</feature>
<feature type="signal peptide" evidence="1">
    <location>
        <begin position="1"/>
        <end position="21"/>
    </location>
</feature>
<sequence length="222" mass="22271">MIDSRRGAVAAVIAAASLTLAGCGPSGGHAAPAGSSIPVTQQLSTAAVSAGGALAVGPGPQTAYTVAAQPAAGSCHYRHTVDGQPLPDPGCTPGATNPRVTSGDLASTICRSGYTSSIRPPASITGREKSADARSYGYTASLHDAEYDHLISLELGGDPNDPRNLWVEPPSPGHQPGAGVNNPKDKVENTLHSLVCSGQVPLAAAQSAIATDWTTALHTVGH</sequence>
<proteinExistence type="predicted"/>
<evidence type="ECO:0008006" key="4">
    <source>
        <dbReference type="Google" id="ProtNLM"/>
    </source>
</evidence>
<dbReference type="Proteomes" id="UP001152755">
    <property type="component" value="Unassembled WGS sequence"/>
</dbReference>
<evidence type="ECO:0000313" key="2">
    <source>
        <dbReference type="EMBL" id="MDG3014414.1"/>
    </source>
</evidence>
<organism evidence="2 3">
    <name type="scientific">Speluncibacter jeojiensis</name>
    <dbReference type="NCBI Taxonomy" id="2710754"/>
    <lineage>
        <taxon>Bacteria</taxon>
        <taxon>Bacillati</taxon>
        <taxon>Actinomycetota</taxon>
        <taxon>Actinomycetes</taxon>
        <taxon>Mycobacteriales</taxon>
        <taxon>Speluncibacteraceae</taxon>
        <taxon>Speluncibacter</taxon>
    </lineage>
</organism>
<accession>A0A9X4M066</accession>
<dbReference type="RefSeq" id="WP_332519586.1">
    <property type="nucleotide sequence ID" value="NZ_JANRHA010000004.1"/>
</dbReference>
<dbReference type="EMBL" id="JANRHA010000004">
    <property type="protein sequence ID" value="MDG3014414.1"/>
    <property type="molecule type" value="Genomic_DNA"/>
</dbReference>
<dbReference type="PROSITE" id="PS51257">
    <property type="entry name" value="PROKAR_LIPOPROTEIN"/>
    <property type="match status" value="1"/>
</dbReference>
<reference evidence="2" key="1">
    <citation type="submission" date="2022-08" db="EMBL/GenBank/DDBJ databases">
        <title>Genome analysis of Corynebacteriales strain.</title>
        <authorList>
            <person name="Lee S.D."/>
        </authorList>
    </citation>
    <scope>NUCLEOTIDE SEQUENCE</scope>
    <source>
        <strain evidence="2">D3-21</strain>
    </source>
</reference>
<protein>
    <recommendedName>
        <fullName evidence="4">HNH endonuclease</fullName>
    </recommendedName>
</protein>
<dbReference type="AlphaFoldDB" id="A0A9X4M066"/>